<dbReference type="PANTHER" id="PTHR43283">
    <property type="entry name" value="BETA-LACTAMASE-RELATED"/>
    <property type="match status" value="1"/>
</dbReference>
<keyword evidence="3" id="KW-1185">Reference proteome</keyword>
<evidence type="ECO:0000313" key="2">
    <source>
        <dbReference type="EMBL" id="MFD0780112.1"/>
    </source>
</evidence>
<dbReference type="InterPro" id="IPR050789">
    <property type="entry name" value="Diverse_Enzym_Activities"/>
</dbReference>
<comment type="caution">
    <text evidence="2">The sequence shown here is derived from an EMBL/GenBank/DDBJ whole genome shotgun (WGS) entry which is preliminary data.</text>
</comment>
<proteinExistence type="predicted"/>
<sequence>MSSSLRSILEEHVAAGTMPGAVAFVASADDADPEIVSVGAAAADGPPIAADAVFRIQSMTKPVTTVAALRLVAAGDIGLDDPVDEWIPELSDRRVLRSPDADLDDTIDSPRPITLRHLLTNTSGYGMMTAPTPLQQAMLAGGTEAGPQPSGISADEWLARVAELPLAFAPGDGWRYHHSFGLLGILISRVTGRTAQEHLAADLFEPLGMVDTGYWTPLDQAHRLPAAYRHTATGLIEMEPAGGGFYAGEPDHDVSHEELVSTAGDWWRFSRMLALGGRLDGDEFVRPDLFALMTSDQTPDAVKTPDSFFPGFWNDMGWGFGVGVHTSAERAGRYGWSGGQGTDFWIAPDGTVRAVFTQVEMGEQVMGLFGAMADVEVS</sequence>
<dbReference type="SUPFAM" id="SSF56601">
    <property type="entry name" value="beta-lactamase/transpeptidase-like"/>
    <property type="match status" value="1"/>
</dbReference>
<dbReference type="InterPro" id="IPR001466">
    <property type="entry name" value="Beta-lactam-related"/>
</dbReference>
<organism evidence="2 3">
    <name type="scientific">Microbacterium koreense</name>
    <dbReference type="NCBI Taxonomy" id="323761"/>
    <lineage>
        <taxon>Bacteria</taxon>
        <taxon>Bacillati</taxon>
        <taxon>Actinomycetota</taxon>
        <taxon>Actinomycetes</taxon>
        <taxon>Micrococcales</taxon>
        <taxon>Microbacteriaceae</taxon>
        <taxon>Microbacterium</taxon>
    </lineage>
</organism>
<reference evidence="3" key="1">
    <citation type="journal article" date="2019" name="Int. J. Syst. Evol. Microbiol.">
        <title>The Global Catalogue of Microorganisms (GCM) 10K type strain sequencing project: providing services to taxonomists for standard genome sequencing and annotation.</title>
        <authorList>
            <consortium name="The Broad Institute Genomics Platform"/>
            <consortium name="The Broad Institute Genome Sequencing Center for Infectious Disease"/>
            <person name="Wu L."/>
            <person name="Ma J."/>
        </authorList>
    </citation>
    <scope>NUCLEOTIDE SEQUENCE [LARGE SCALE GENOMIC DNA]</scope>
    <source>
        <strain evidence="3">CCUG 50754</strain>
    </source>
</reference>
<protein>
    <submittedName>
        <fullName evidence="2">Serine hydrolase domain-containing protein</fullName>
        <ecNumber evidence="2">3.-.-.-</ecNumber>
    </submittedName>
</protein>
<dbReference type="PANTHER" id="PTHR43283:SF3">
    <property type="entry name" value="BETA-LACTAMASE FAMILY PROTEIN (AFU_ORTHOLOGUE AFUA_5G07500)"/>
    <property type="match status" value="1"/>
</dbReference>
<evidence type="ECO:0000313" key="3">
    <source>
        <dbReference type="Proteomes" id="UP001597042"/>
    </source>
</evidence>
<dbReference type="EC" id="3.-.-.-" evidence="2"/>
<dbReference type="RefSeq" id="WP_378752852.1">
    <property type="nucleotide sequence ID" value="NZ_JBHSSV010000012.1"/>
</dbReference>
<gene>
    <name evidence="2" type="ORF">ACFQZV_02215</name>
</gene>
<dbReference type="InterPro" id="IPR012338">
    <property type="entry name" value="Beta-lactam/transpept-like"/>
</dbReference>
<accession>A0ABW2ZNA6</accession>
<dbReference type="GO" id="GO:0016787">
    <property type="term" value="F:hydrolase activity"/>
    <property type="evidence" value="ECO:0007669"/>
    <property type="project" value="UniProtKB-KW"/>
</dbReference>
<dbReference type="EMBL" id="JBHTIM010000001">
    <property type="protein sequence ID" value="MFD0780112.1"/>
    <property type="molecule type" value="Genomic_DNA"/>
</dbReference>
<dbReference type="Proteomes" id="UP001597042">
    <property type="component" value="Unassembled WGS sequence"/>
</dbReference>
<name>A0ABW2ZNA6_9MICO</name>
<dbReference type="Pfam" id="PF00144">
    <property type="entry name" value="Beta-lactamase"/>
    <property type="match status" value="1"/>
</dbReference>
<evidence type="ECO:0000259" key="1">
    <source>
        <dbReference type="Pfam" id="PF00144"/>
    </source>
</evidence>
<feature type="domain" description="Beta-lactamase-related" evidence="1">
    <location>
        <begin position="6"/>
        <end position="353"/>
    </location>
</feature>
<keyword evidence="2" id="KW-0378">Hydrolase</keyword>
<dbReference type="Gene3D" id="3.40.710.10">
    <property type="entry name" value="DD-peptidase/beta-lactamase superfamily"/>
    <property type="match status" value="1"/>
</dbReference>